<dbReference type="EMBL" id="CP036275">
    <property type="protein sequence ID" value="QDU37058.1"/>
    <property type="molecule type" value="Genomic_DNA"/>
</dbReference>
<comment type="subcellular location">
    <subcellularLocation>
        <location evidence="1">Membrane</location>
        <topology evidence="1">Multi-pass membrane protein</topology>
    </subcellularLocation>
</comment>
<dbReference type="RefSeq" id="WP_145367742.1">
    <property type="nucleotide sequence ID" value="NZ_CP036275.1"/>
</dbReference>
<proteinExistence type="predicted"/>
<protein>
    <submittedName>
        <fullName evidence="7">Colicin V production protein</fullName>
    </submittedName>
</protein>
<keyword evidence="8" id="KW-1185">Reference proteome</keyword>
<keyword evidence="2 6" id="KW-0812">Transmembrane</keyword>
<feature type="region of interest" description="Disordered" evidence="5">
    <location>
        <begin position="170"/>
        <end position="228"/>
    </location>
</feature>
<evidence type="ECO:0000256" key="3">
    <source>
        <dbReference type="ARBA" id="ARBA00022989"/>
    </source>
</evidence>
<feature type="transmembrane region" description="Helical" evidence="6">
    <location>
        <begin position="60"/>
        <end position="78"/>
    </location>
</feature>
<feature type="transmembrane region" description="Helical" evidence="6">
    <location>
        <begin position="98"/>
        <end position="120"/>
    </location>
</feature>
<name>A0A517Z3M2_9PLAN</name>
<sequence>MWYDLVVIAIIGFTTVRGAARGVIWQLAGITGLVLSLAFAESISAAFGPSINLQPPLNNWVVMFGAYLFFSFVAFGTARLMNDWIEKANLKEYNQHLGAVLGAVKGVAICLVLTFFVVTLSEDAREALRHSRSGRAAAIIMDRLHPVMPEKLHDALAKYIHQLDSPDLDLHHNDHDHGSHDGHDHGHDDDGIRLLDTLTGNSGSGASGDYDPFLGSPEPMNPDSGGIPTPVDPGQQNGSTFDAWLGQIDDLLGDDLSGVVSQTLRSIEPGQQRQLRDRMIQVLQNTHSRDMTQLRQELLQAGSDELIQTLDRWSQGKPKTESPATSVPGATAQRREELLFDIAGQYTSNSRARNEIARQLDQEFVGLPDQVAVAVLEDLRADLWAAQPDPDPGTSITSSLELRMVRQLEAAGIPVSRLTPALQSRLRSETPR</sequence>
<dbReference type="GO" id="GO:0009403">
    <property type="term" value="P:toxin biosynthetic process"/>
    <property type="evidence" value="ECO:0007669"/>
    <property type="project" value="InterPro"/>
</dbReference>
<dbReference type="InterPro" id="IPR003825">
    <property type="entry name" value="Colicin-V_CvpA"/>
</dbReference>
<evidence type="ECO:0000313" key="7">
    <source>
        <dbReference type="EMBL" id="QDU37058.1"/>
    </source>
</evidence>
<evidence type="ECO:0000313" key="8">
    <source>
        <dbReference type="Proteomes" id="UP000320496"/>
    </source>
</evidence>
<feature type="transmembrane region" description="Helical" evidence="6">
    <location>
        <begin position="28"/>
        <end position="48"/>
    </location>
</feature>
<evidence type="ECO:0000256" key="2">
    <source>
        <dbReference type="ARBA" id="ARBA00022692"/>
    </source>
</evidence>
<dbReference type="AlphaFoldDB" id="A0A517Z3M2"/>
<accession>A0A517Z3M2</accession>
<evidence type="ECO:0000256" key="1">
    <source>
        <dbReference type="ARBA" id="ARBA00004141"/>
    </source>
</evidence>
<feature type="compositionally biased region" description="Basic and acidic residues" evidence="5">
    <location>
        <begin position="170"/>
        <end position="193"/>
    </location>
</feature>
<reference evidence="7 8" key="1">
    <citation type="submission" date="2019-02" db="EMBL/GenBank/DDBJ databases">
        <title>Deep-cultivation of Planctomycetes and their phenomic and genomic characterization uncovers novel biology.</title>
        <authorList>
            <person name="Wiegand S."/>
            <person name="Jogler M."/>
            <person name="Boedeker C."/>
            <person name="Pinto D."/>
            <person name="Vollmers J."/>
            <person name="Rivas-Marin E."/>
            <person name="Kohn T."/>
            <person name="Peeters S.H."/>
            <person name="Heuer A."/>
            <person name="Rast P."/>
            <person name="Oberbeckmann S."/>
            <person name="Bunk B."/>
            <person name="Jeske O."/>
            <person name="Meyerdierks A."/>
            <person name="Storesund J.E."/>
            <person name="Kallscheuer N."/>
            <person name="Luecker S."/>
            <person name="Lage O.M."/>
            <person name="Pohl T."/>
            <person name="Merkel B.J."/>
            <person name="Hornburger P."/>
            <person name="Mueller R.-W."/>
            <person name="Bruemmer F."/>
            <person name="Labrenz M."/>
            <person name="Spormann A.M."/>
            <person name="Op den Camp H."/>
            <person name="Overmann J."/>
            <person name="Amann R."/>
            <person name="Jetten M.S.M."/>
            <person name="Mascher T."/>
            <person name="Medema M.H."/>
            <person name="Devos D.P."/>
            <person name="Kaster A.-K."/>
            <person name="Ovreas L."/>
            <person name="Rohde M."/>
            <person name="Galperin M.Y."/>
            <person name="Jogler C."/>
        </authorList>
    </citation>
    <scope>NUCLEOTIDE SEQUENCE [LARGE SCALE GENOMIC DNA]</scope>
    <source>
        <strain evidence="7 8">Mal4</strain>
    </source>
</reference>
<gene>
    <name evidence="7" type="ORF">Mal4_13610</name>
</gene>
<dbReference type="Proteomes" id="UP000320496">
    <property type="component" value="Chromosome"/>
</dbReference>
<evidence type="ECO:0000256" key="4">
    <source>
        <dbReference type="ARBA" id="ARBA00023136"/>
    </source>
</evidence>
<keyword evidence="4 6" id="KW-0472">Membrane</keyword>
<dbReference type="OrthoDB" id="268713at2"/>
<dbReference type="GO" id="GO:0016020">
    <property type="term" value="C:membrane"/>
    <property type="evidence" value="ECO:0007669"/>
    <property type="project" value="UniProtKB-SubCell"/>
</dbReference>
<dbReference type="PANTHER" id="PTHR37306">
    <property type="entry name" value="COLICIN V PRODUCTION PROTEIN"/>
    <property type="match status" value="1"/>
</dbReference>
<dbReference type="Pfam" id="PF02674">
    <property type="entry name" value="Colicin_V"/>
    <property type="match status" value="1"/>
</dbReference>
<evidence type="ECO:0000256" key="5">
    <source>
        <dbReference type="SAM" id="MobiDB-lite"/>
    </source>
</evidence>
<keyword evidence="3 6" id="KW-1133">Transmembrane helix</keyword>
<dbReference type="PANTHER" id="PTHR37306:SF1">
    <property type="entry name" value="COLICIN V PRODUCTION PROTEIN"/>
    <property type="match status" value="1"/>
</dbReference>
<organism evidence="7 8">
    <name type="scientific">Maioricimonas rarisocia</name>
    <dbReference type="NCBI Taxonomy" id="2528026"/>
    <lineage>
        <taxon>Bacteria</taxon>
        <taxon>Pseudomonadati</taxon>
        <taxon>Planctomycetota</taxon>
        <taxon>Planctomycetia</taxon>
        <taxon>Planctomycetales</taxon>
        <taxon>Planctomycetaceae</taxon>
        <taxon>Maioricimonas</taxon>
    </lineage>
</organism>
<dbReference type="KEGG" id="mri:Mal4_13610"/>
<evidence type="ECO:0000256" key="6">
    <source>
        <dbReference type="SAM" id="Phobius"/>
    </source>
</evidence>